<evidence type="ECO:0000313" key="3">
    <source>
        <dbReference type="EMBL" id="KYG02584.1"/>
    </source>
</evidence>
<dbReference type="Pfam" id="PF13505">
    <property type="entry name" value="OMP_b-brl"/>
    <property type="match status" value="1"/>
</dbReference>
<dbReference type="AlphaFoldDB" id="A0A150TCZ7"/>
<feature type="domain" description="Outer membrane protein beta-barrel" evidence="2">
    <location>
        <begin position="37"/>
        <end position="156"/>
    </location>
</feature>
<accession>A0A150TCZ7</accession>
<proteinExistence type="predicted"/>
<evidence type="ECO:0000256" key="1">
    <source>
        <dbReference type="ARBA" id="ARBA00022729"/>
    </source>
</evidence>
<reference evidence="3 4" key="1">
    <citation type="submission" date="2014-02" db="EMBL/GenBank/DDBJ databases">
        <title>The small core and large imbalanced accessory genome model reveals a collaborative survival strategy of Sorangium cellulosum strains in nature.</title>
        <authorList>
            <person name="Han K."/>
            <person name="Peng R."/>
            <person name="Blom J."/>
            <person name="Li Y.-Z."/>
        </authorList>
    </citation>
    <scope>NUCLEOTIDE SEQUENCE [LARGE SCALE GENOMIC DNA]</scope>
    <source>
        <strain evidence="3 4">So0149</strain>
    </source>
</reference>
<dbReference type="InterPro" id="IPR011250">
    <property type="entry name" value="OMP/PagP_B-barrel"/>
</dbReference>
<dbReference type="SUPFAM" id="SSF56925">
    <property type="entry name" value="OMPA-like"/>
    <property type="match status" value="1"/>
</dbReference>
<comment type="caution">
    <text evidence="3">The sequence shown here is derived from an EMBL/GenBank/DDBJ whole genome shotgun (WGS) entry which is preliminary data.</text>
</comment>
<keyword evidence="1" id="KW-0732">Signal</keyword>
<evidence type="ECO:0000259" key="2">
    <source>
        <dbReference type="Pfam" id="PF13505"/>
    </source>
</evidence>
<dbReference type="InterPro" id="IPR027385">
    <property type="entry name" value="Beta-barrel_OMP"/>
</dbReference>
<evidence type="ECO:0000313" key="4">
    <source>
        <dbReference type="Proteomes" id="UP000075515"/>
    </source>
</evidence>
<dbReference type="EMBL" id="JEMC01000609">
    <property type="protein sequence ID" value="KYG02584.1"/>
    <property type="molecule type" value="Genomic_DNA"/>
</dbReference>
<dbReference type="Proteomes" id="UP000075515">
    <property type="component" value="Unassembled WGS sequence"/>
</dbReference>
<protein>
    <recommendedName>
        <fullName evidence="2">Outer membrane protein beta-barrel domain-containing protein</fullName>
    </recommendedName>
</protein>
<organism evidence="3 4">
    <name type="scientific">Sorangium cellulosum</name>
    <name type="common">Polyangium cellulosum</name>
    <dbReference type="NCBI Taxonomy" id="56"/>
    <lineage>
        <taxon>Bacteria</taxon>
        <taxon>Pseudomonadati</taxon>
        <taxon>Myxococcota</taxon>
        <taxon>Polyangia</taxon>
        <taxon>Polyangiales</taxon>
        <taxon>Polyangiaceae</taxon>
        <taxon>Sorangium</taxon>
    </lineage>
</organism>
<gene>
    <name evidence="3" type="ORF">BE18_44445</name>
</gene>
<name>A0A150TCZ7_SORCE</name>
<dbReference type="Gene3D" id="2.40.160.20">
    <property type="match status" value="1"/>
</dbReference>
<sequence length="195" mass="21343">MTPPAPPPPPKLRWRRQWGVNFRVQGLMMGREHGGAEEAGMGGVGVSLRYRPVPAFALDLGADLLAGTDYNGYERTEVPLSLSGMLFVNPRSRTQFYFMGGLNMSHAEVERPWGEAAASGDEFVPNTEYDYFGAHGGIGLEFRLSPRLALNIDALGFVRSRTDDGVVPEFRDPETGRTTDTSGGGLFRGGLTVYW</sequence>